<protein>
    <submittedName>
        <fullName evidence="2">GAP family protein</fullName>
    </submittedName>
</protein>
<feature type="transmembrane region" description="Helical" evidence="1">
    <location>
        <begin position="6"/>
        <end position="29"/>
    </location>
</feature>
<feature type="transmembrane region" description="Helical" evidence="1">
    <location>
        <begin position="41"/>
        <end position="63"/>
    </location>
</feature>
<feature type="transmembrane region" description="Helical" evidence="1">
    <location>
        <begin position="156"/>
        <end position="177"/>
    </location>
</feature>
<name>A0ABS9LBV2_9MICC</name>
<evidence type="ECO:0000313" key="2">
    <source>
        <dbReference type="EMBL" id="MCG2624073.1"/>
    </source>
</evidence>
<reference evidence="2" key="1">
    <citation type="submission" date="2022-01" db="EMBL/GenBank/DDBJ databases">
        <authorList>
            <person name="Jo J.-H."/>
            <person name="Im W.-T."/>
        </authorList>
    </citation>
    <scope>NUCLEOTIDE SEQUENCE</scope>
    <source>
        <strain evidence="2">I2-34</strain>
    </source>
</reference>
<comment type="caution">
    <text evidence="2">The sequence shown here is derived from an EMBL/GenBank/DDBJ whole genome shotgun (WGS) entry which is preliminary data.</text>
</comment>
<keyword evidence="1" id="KW-0472">Membrane</keyword>
<gene>
    <name evidence="2" type="ORF">LVY72_19480</name>
</gene>
<accession>A0ABS9LBV2</accession>
<feature type="transmembrane region" description="Helical" evidence="1">
    <location>
        <begin position="75"/>
        <end position="95"/>
    </location>
</feature>
<sequence>MLSTVFSLVPVAAAAAMSTVPISVMLLILLSPEPRRGALPFLFGSVAGSVVVVGLATIGLRSLPVARPWKQDQAVAVMALLLGLFLIGYAVFLFARGRRANGAGLEKITQRFRTARSWEFTALGLGLNLRPKALLLAVTAGALISVQNPSAVQQTFLVVVYAAAAQSTIIFPITAWLKSPERARVRLAAAYSWLQRNGRGVTAAVMLALGILLAGYGLVQFL</sequence>
<keyword evidence="1" id="KW-0812">Transmembrane</keyword>
<dbReference type="InterPro" id="IPR021315">
    <property type="entry name" value="Gap/Sap"/>
</dbReference>
<evidence type="ECO:0000313" key="3">
    <source>
        <dbReference type="Proteomes" id="UP001165368"/>
    </source>
</evidence>
<organism evidence="2 3">
    <name type="scientific">Arthrobacter hankyongi</name>
    <dbReference type="NCBI Taxonomy" id="2904801"/>
    <lineage>
        <taxon>Bacteria</taxon>
        <taxon>Bacillati</taxon>
        <taxon>Actinomycetota</taxon>
        <taxon>Actinomycetes</taxon>
        <taxon>Micrococcales</taxon>
        <taxon>Micrococcaceae</taxon>
        <taxon>Arthrobacter</taxon>
    </lineage>
</organism>
<dbReference type="EMBL" id="JAKLTQ010000020">
    <property type="protein sequence ID" value="MCG2624073.1"/>
    <property type="molecule type" value="Genomic_DNA"/>
</dbReference>
<dbReference type="Pfam" id="PF11139">
    <property type="entry name" value="SfLAP"/>
    <property type="match status" value="1"/>
</dbReference>
<proteinExistence type="predicted"/>
<evidence type="ECO:0000256" key="1">
    <source>
        <dbReference type="SAM" id="Phobius"/>
    </source>
</evidence>
<keyword evidence="3" id="KW-1185">Reference proteome</keyword>
<keyword evidence="1" id="KW-1133">Transmembrane helix</keyword>
<feature type="transmembrane region" description="Helical" evidence="1">
    <location>
        <begin position="198"/>
        <end position="219"/>
    </location>
</feature>
<dbReference type="RefSeq" id="WP_237825395.1">
    <property type="nucleotide sequence ID" value="NZ_JAKLTQ010000020.1"/>
</dbReference>
<dbReference type="Proteomes" id="UP001165368">
    <property type="component" value="Unassembled WGS sequence"/>
</dbReference>